<feature type="compositionally biased region" description="Basic and acidic residues" evidence="2">
    <location>
        <begin position="151"/>
        <end position="162"/>
    </location>
</feature>
<feature type="compositionally biased region" description="Polar residues" evidence="2">
    <location>
        <begin position="365"/>
        <end position="384"/>
    </location>
</feature>
<feature type="compositionally biased region" description="Low complexity" evidence="2">
    <location>
        <begin position="385"/>
        <end position="397"/>
    </location>
</feature>
<keyword evidence="4" id="KW-1185">Reference proteome</keyword>
<feature type="region of interest" description="Disordered" evidence="2">
    <location>
        <begin position="421"/>
        <end position="486"/>
    </location>
</feature>
<accession>A0A517LLE8</accession>
<dbReference type="EMBL" id="CP042199">
    <property type="protein sequence ID" value="QDS76459.1"/>
    <property type="molecule type" value="Genomic_DNA"/>
</dbReference>
<organism evidence="3 4">
    <name type="scientific">Venturia effusa</name>
    <dbReference type="NCBI Taxonomy" id="50376"/>
    <lineage>
        <taxon>Eukaryota</taxon>
        <taxon>Fungi</taxon>
        <taxon>Dikarya</taxon>
        <taxon>Ascomycota</taxon>
        <taxon>Pezizomycotina</taxon>
        <taxon>Dothideomycetes</taxon>
        <taxon>Pleosporomycetidae</taxon>
        <taxon>Venturiales</taxon>
        <taxon>Venturiaceae</taxon>
        <taxon>Venturia</taxon>
    </lineage>
</organism>
<reference evidence="3 4" key="1">
    <citation type="submission" date="2019-07" db="EMBL/GenBank/DDBJ databases">
        <title>Finished genome of Venturia effusa.</title>
        <authorList>
            <person name="Young C.A."/>
            <person name="Cox M.P."/>
            <person name="Ganley A.R.D."/>
            <person name="David W.J."/>
        </authorList>
    </citation>
    <scope>NUCLEOTIDE SEQUENCE [LARGE SCALE GENOMIC DNA]</scope>
    <source>
        <strain evidence="4">albino</strain>
    </source>
</reference>
<dbReference type="Proteomes" id="UP000316270">
    <property type="component" value="Chromosome 15"/>
</dbReference>
<proteinExistence type="predicted"/>
<evidence type="ECO:0000256" key="1">
    <source>
        <dbReference type="SAM" id="Coils"/>
    </source>
</evidence>
<evidence type="ECO:0000313" key="4">
    <source>
        <dbReference type="Proteomes" id="UP000316270"/>
    </source>
</evidence>
<feature type="region of interest" description="Disordered" evidence="2">
    <location>
        <begin position="151"/>
        <end position="176"/>
    </location>
</feature>
<keyword evidence="1" id="KW-0175">Coiled coil</keyword>
<protein>
    <submittedName>
        <fullName evidence="3">Uncharacterized protein</fullName>
    </submittedName>
</protein>
<feature type="coiled-coil region" evidence="1">
    <location>
        <begin position="115"/>
        <end position="150"/>
    </location>
</feature>
<sequence>MGNAYQTNNSLAQGAHYQSFPTYGNNQGRSFPSPPPMVMQQQLLPVQQEQFMHNVPQLTPAQLARLKYEEEQPLREAVAYHRKKIMDERVEQWNASRKKKWWNPLPMSLKQWGIVEAHEREQDRKKAAKLEARKKEIEAQKAAIAWAEEKKAAKKEGREPKRQIVTRSALPVSPERQTEYDELFGDHNSQFNLNDVSNSLAQPLGPQIINGSSTAQSPARSSQDEIKRVVKRGREDDVEDDHIVKRPRLAAIESSSAPVAISTEVEPLPLSDPIDTPVVPQATFAKEKPRFALKLRFGGNLKEDHGVKRPRLEAVMSASPGASTERVSIASSSVANANVSAENLASIADVGVLFEGAATPPVNDEASSTKIDASNSDAVSVPQLSSPSAHPCSSSPGSTPPVPKLPDFVPATGVACEASLDSGSRYSSPVSSYSPDLSSDATPHSPVSPLSSIGSVTAMPTNKKRSRQSDDEGDEAPPLKRQFIRAKSLKSPTGLAAVITDTTTPLVKVLDVKAIDHSGADAPSPQLLGLKEHPQHNSPDIEIPQAMSQVQHDYTALDNLQTSHPSPVFNAPLGPATNELDEEEEL</sequence>
<feature type="compositionally biased region" description="Low complexity" evidence="2">
    <location>
        <begin position="421"/>
        <end position="440"/>
    </location>
</feature>
<dbReference type="AlphaFoldDB" id="A0A517LLE8"/>
<feature type="region of interest" description="Disordered" evidence="2">
    <location>
        <begin position="194"/>
        <end position="226"/>
    </location>
</feature>
<feature type="compositionally biased region" description="Polar residues" evidence="2">
    <location>
        <begin position="209"/>
        <end position="221"/>
    </location>
</feature>
<evidence type="ECO:0000313" key="3">
    <source>
        <dbReference type="EMBL" id="QDS76459.1"/>
    </source>
</evidence>
<feature type="compositionally biased region" description="Polar residues" evidence="2">
    <location>
        <begin position="448"/>
        <end position="460"/>
    </location>
</feature>
<feature type="region of interest" description="Disordered" evidence="2">
    <location>
        <begin position="559"/>
        <end position="586"/>
    </location>
</feature>
<evidence type="ECO:0000256" key="2">
    <source>
        <dbReference type="SAM" id="MobiDB-lite"/>
    </source>
</evidence>
<name>A0A517LLE8_9PEZI</name>
<dbReference type="OrthoDB" id="10640127at2759"/>
<gene>
    <name evidence="3" type="ORF">FKW77_004752</name>
</gene>
<feature type="region of interest" description="Disordered" evidence="2">
    <location>
        <begin position="361"/>
        <end position="406"/>
    </location>
</feature>